<dbReference type="InterPro" id="IPR029063">
    <property type="entry name" value="SAM-dependent_MTases_sf"/>
</dbReference>
<name>A0ABW2KJH2_9ACTN</name>
<dbReference type="PANTHER" id="PTHR43317:SF1">
    <property type="entry name" value="THERMOSPERMINE SYNTHASE ACAULIS5"/>
    <property type="match status" value="1"/>
</dbReference>
<evidence type="ECO:0000313" key="4">
    <source>
        <dbReference type="Proteomes" id="UP001596540"/>
    </source>
</evidence>
<keyword evidence="1" id="KW-0620">Polyamine biosynthesis</keyword>
<evidence type="ECO:0000256" key="2">
    <source>
        <dbReference type="SAM" id="MobiDB-lite"/>
    </source>
</evidence>
<dbReference type="RefSeq" id="WP_379872177.1">
    <property type="nucleotide sequence ID" value="NZ_JBHTBH010000008.1"/>
</dbReference>
<dbReference type="Proteomes" id="UP001596540">
    <property type="component" value="Unassembled WGS sequence"/>
</dbReference>
<evidence type="ECO:0000256" key="1">
    <source>
        <dbReference type="ARBA" id="ARBA00023115"/>
    </source>
</evidence>
<dbReference type="CDD" id="cd02440">
    <property type="entry name" value="AdoMet_MTases"/>
    <property type="match status" value="1"/>
</dbReference>
<dbReference type="Gene3D" id="3.40.50.150">
    <property type="entry name" value="Vaccinia Virus protein VP39"/>
    <property type="match status" value="1"/>
</dbReference>
<dbReference type="SUPFAM" id="SSF53335">
    <property type="entry name" value="S-adenosyl-L-methionine-dependent methyltransferases"/>
    <property type="match status" value="1"/>
</dbReference>
<keyword evidence="4" id="KW-1185">Reference proteome</keyword>
<feature type="region of interest" description="Disordered" evidence="2">
    <location>
        <begin position="259"/>
        <end position="281"/>
    </location>
</feature>
<sequence length="281" mass="30201">MDGRDSEVPGPTAAREVMVLRDADRPGSWYLVVDGTPQSHVDLADPTQLVIGYVRTIGHVVDLAAPPRAPLDVLHLGAGALTLARYVAATRPGSRQRAVDDDADLVERVRRELPWDRRAGIRVGIGDAREWLTARRDGVADLVVADVFAGARTPAHLTSVEFLREVARVLRPDGVYTANIGDGGALRHTRAQVATARAVFPHVAIVAEPGVLRGRRFGNVVLTAAGRDLPEEELGHRAHRDPDMARLLGGEELARFAAGAAPVRDADARPSPAPPPEVFTR</sequence>
<dbReference type="PANTHER" id="PTHR43317">
    <property type="entry name" value="THERMOSPERMINE SYNTHASE ACAULIS5"/>
    <property type="match status" value="1"/>
</dbReference>
<dbReference type="EMBL" id="JBHTBH010000008">
    <property type="protein sequence ID" value="MFC7329525.1"/>
    <property type="molecule type" value="Genomic_DNA"/>
</dbReference>
<accession>A0ABW2KJH2</accession>
<feature type="compositionally biased region" description="Pro residues" evidence="2">
    <location>
        <begin position="271"/>
        <end position="281"/>
    </location>
</feature>
<dbReference type="NCBIfam" id="NF037959">
    <property type="entry name" value="MFS_SpdSyn"/>
    <property type="match status" value="1"/>
</dbReference>
<comment type="caution">
    <text evidence="3">The sequence shown here is derived from an EMBL/GenBank/DDBJ whole genome shotgun (WGS) entry which is preliminary data.</text>
</comment>
<proteinExistence type="predicted"/>
<protein>
    <submittedName>
        <fullName evidence="3">Spermidine synthase</fullName>
    </submittedName>
</protein>
<dbReference type="Pfam" id="PF01564">
    <property type="entry name" value="Spermine_synth"/>
    <property type="match status" value="1"/>
</dbReference>
<reference evidence="4" key="1">
    <citation type="journal article" date="2019" name="Int. J. Syst. Evol. Microbiol.">
        <title>The Global Catalogue of Microorganisms (GCM) 10K type strain sequencing project: providing services to taxonomists for standard genome sequencing and annotation.</title>
        <authorList>
            <consortium name="The Broad Institute Genomics Platform"/>
            <consortium name="The Broad Institute Genome Sequencing Center for Infectious Disease"/>
            <person name="Wu L."/>
            <person name="Ma J."/>
        </authorList>
    </citation>
    <scope>NUCLEOTIDE SEQUENCE [LARGE SCALE GENOMIC DNA]</scope>
    <source>
        <strain evidence="4">CGMCC 4.7382</strain>
    </source>
</reference>
<organism evidence="3 4">
    <name type="scientific">Marinactinospora rubrisoli</name>
    <dbReference type="NCBI Taxonomy" id="2715399"/>
    <lineage>
        <taxon>Bacteria</taxon>
        <taxon>Bacillati</taxon>
        <taxon>Actinomycetota</taxon>
        <taxon>Actinomycetes</taxon>
        <taxon>Streptosporangiales</taxon>
        <taxon>Nocardiopsidaceae</taxon>
        <taxon>Marinactinospora</taxon>
    </lineage>
</organism>
<gene>
    <name evidence="3" type="ORF">ACFQRF_17475</name>
</gene>
<evidence type="ECO:0000313" key="3">
    <source>
        <dbReference type="EMBL" id="MFC7329525.1"/>
    </source>
</evidence>